<dbReference type="InterPro" id="IPR013325">
    <property type="entry name" value="RNA_pol_sigma_r2"/>
</dbReference>
<dbReference type="Proteomes" id="UP000533598">
    <property type="component" value="Unassembled WGS sequence"/>
</dbReference>
<evidence type="ECO:0000256" key="4">
    <source>
        <dbReference type="ARBA" id="ARBA00023125"/>
    </source>
</evidence>
<evidence type="ECO:0000259" key="6">
    <source>
        <dbReference type="Pfam" id="PF04542"/>
    </source>
</evidence>
<dbReference type="InterPro" id="IPR039425">
    <property type="entry name" value="RNA_pol_sigma-70-like"/>
</dbReference>
<dbReference type="InterPro" id="IPR014284">
    <property type="entry name" value="RNA_pol_sigma-70_dom"/>
</dbReference>
<proteinExistence type="inferred from homology"/>
<dbReference type="GO" id="GO:0006352">
    <property type="term" value="P:DNA-templated transcription initiation"/>
    <property type="evidence" value="ECO:0007669"/>
    <property type="project" value="InterPro"/>
</dbReference>
<comment type="caution">
    <text evidence="8">The sequence shown here is derived from an EMBL/GenBank/DDBJ whole genome shotgun (WGS) entry which is preliminary data.</text>
</comment>
<evidence type="ECO:0000256" key="1">
    <source>
        <dbReference type="ARBA" id="ARBA00010641"/>
    </source>
</evidence>
<dbReference type="NCBIfam" id="TIGR02937">
    <property type="entry name" value="sigma70-ECF"/>
    <property type="match status" value="1"/>
</dbReference>
<comment type="similarity">
    <text evidence="1">Belongs to the sigma-70 factor family. ECF subfamily.</text>
</comment>
<evidence type="ECO:0000256" key="3">
    <source>
        <dbReference type="ARBA" id="ARBA00023082"/>
    </source>
</evidence>
<dbReference type="InterPro" id="IPR013249">
    <property type="entry name" value="RNA_pol_sigma70_r4_t2"/>
</dbReference>
<dbReference type="Gene3D" id="1.10.10.10">
    <property type="entry name" value="Winged helix-like DNA-binding domain superfamily/Winged helix DNA-binding domain"/>
    <property type="match status" value="1"/>
</dbReference>
<keyword evidence="2" id="KW-0805">Transcription regulation</keyword>
<keyword evidence="5" id="KW-0804">Transcription</keyword>
<dbReference type="EMBL" id="JACHMH010000001">
    <property type="protein sequence ID" value="MBB4680275.1"/>
    <property type="molecule type" value="Genomic_DNA"/>
</dbReference>
<evidence type="ECO:0000256" key="5">
    <source>
        <dbReference type="ARBA" id="ARBA00023163"/>
    </source>
</evidence>
<dbReference type="CDD" id="cd06171">
    <property type="entry name" value="Sigma70_r4"/>
    <property type="match status" value="1"/>
</dbReference>
<dbReference type="InterPro" id="IPR013324">
    <property type="entry name" value="RNA_pol_sigma_r3/r4-like"/>
</dbReference>
<evidence type="ECO:0000313" key="9">
    <source>
        <dbReference type="Proteomes" id="UP000533598"/>
    </source>
</evidence>
<dbReference type="Gene3D" id="1.10.1740.10">
    <property type="match status" value="1"/>
</dbReference>
<feature type="domain" description="RNA polymerase sigma-70 region 2" evidence="6">
    <location>
        <begin position="16"/>
        <end position="79"/>
    </location>
</feature>
<gene>
    <name evidence="8" type="ORF">HNR67_006393</name>
</gene>
<dbReference type="Pfam" id="PF08281">
    <property type="entry name" value="Sigma70_r4_2"/>
    <property type="match status" value="1"/>
</dbReference>
<dbReference type="InterPro" id="IPR036388">
    <property type="entry name" value="WH-like_DNA-bd_sf"/>
</dbReference>
<name>A0A7W7CFI1_9PSEU</name>
<organism evidence="8 9">
    <name type="scientific">Crossiella cryophila</name>
    <dbReference type="NCBI Taxonomy" id="43355"/>
    <lineage>
        <taxon>Bacteria</taxon>
        <taxon>Bacillati</taxon>
        <taxon>Actinomycetota</taxon>
        <taxon>Actinomycetes</taxon>
        <taxon>Pseudonocardiales</taxon>
        <taxon>Pseudonocardiaceae</taxon>
        <taxon>Crossiella</taxon>
    </lineage>
</organism>
<reference evidence="8 9" key="1">
    <citation type="submission" date="2020-08" db="EMBL/GenBank/DDBJ databases">
        <title>Sequencing the genomes of 1000 actinobacteria strains.</title>
        <authorList>
            <person name="Klenk H.-P."/>
        </authorList>
    </citation>
    <scope>NUCLEOTIDE SEQUENCE [LARGE SCALE GENOMIC DNA]</scope>
    <source>
        <strain evidence="8 9">DSM 44230</strain>
    </source>
</reference>
<dbReference type="AlphaFoldDB" id="A0A7W7CFI1"/>
<evidence type="ECO:0000259" key="7">
    <source>
        <dbReference type="Pfam" id="PF08281"/>
    </source>
</evidence>
<evidence type="ECO:0000313" key="8">
    <source>
        <dbReference type="EMBL" id="MBB4680275.1"/>
    </source>
</evidence>
<keyword evidence="9" id="KW-1185">Reference proteome</keyword>
<keyword evidence="3" id="KW-0731">Sigma factor</keyword>
<dbReference type="GO" id="GO:0003677">
    <property type="term" value="F:DNA binding"/>
    <property type="evidence" value="ECO:0007669"/>
    <property type="project" value="UniProtKB-KW"/>
</dbReference>
<protein>
    <submittedName>
        <fullName evidence="8">RNA polymerase sigma-70 factor (Sigma-E family)</fullName>
    </submittedName>
</protein>
<accession>A0A7W7CFI1</accession>
<dbReference type="PANTHER" id="PTHR43133">
    <property type="entry name" value="RNA POLYMERASE ECF-TYPE SIGMA FACTO"/>
    <property type="match status" value="1"/>
</dbReference>
<dbReference type="PANTHER" id="PTHR43133:SF50">
    <property type="entry name" value="ECF RNA POLYMERASE SIGMA FACTOR SIGM"/>
    <property type="match status" value="1"/>
</dbReference>
<keyword evidence="4" id="KW-0238">DNA-binding</keyword>
<sequence>MAIPAWERDYAEYFSARAPSLRRLAYAMCGDWHLAEDLVQATFIRLYRAWRKIRKETVDAYARRVLINVFLSGTRAKGREHSVADVPDRPTPPTHDSDVRLDLATELAGLPPQQRAMVVLRYLEDLPIAEVAHLLKVAQGTVKSQTARGVAALRAGLAESALAESALAAVTEE</sequence>
<dbReference type="NCBIfam" id="TIGR02983">
    <property type="entry name" value="SigE-fam_strep"/>
    <property type="match status" value="1"/>
</dbReference>
<feature type="domain" description="RNA polymerase sigma factor 70 region 4 type 2" evidence="7">
    <location>
        <begin position="102"/>
        <end position="153"/>
    </location>
</feature>
<dbReference type="Pfam" id="PF04542">
    <property type="entry name" value="Sigma70_r2"/>
    <property type="match status" value="1"/>
</dbReference>
<dbReference type="RefSeq" id="WP_407645151.1">
    <property type="nucleotide sequence ID" value="NZ_BAAAUI010000009.1"/>
</dbReference>
<dbReference type="InterPro" id="IPR007627">
    <property type="entry name" value="RNA_pol_sigma70_r2"/>
</dbReference>
<dbReference type="SUPFAM" id="SSF88659">
    <property type="entry name" value="Sigma3 and sigma4 domains of RNA polymerase sigma factors"/>
    <property type="match status" value="1"/>
</dbReference>
<dbReference type="InterPro" id="IPR014325">
    <property type="entry name" value="RNA_pol_sigma-E_actinobac"/>
</dbReference>
<dbReference type="SUPFAM" id="SSF88946">
    <property type="entry name" value="Sigma2 domain of RNA polymerase sigma factors"/>
    <property type="match status" value="1"/>
</dbReference>
<evidence type="ECO:0000256" key="2">
    <source>
        <dbReference type="ARBA" id="ARBA00023015"/>
    </source>
</evidence>
<dbReference type="GO" id="GO:0016987">
    <property type="term" value="F:sigma factor activity"/>
    <property type="evidence" value="ECO:0007669"/>
    <property type="project" value="UniProtKB-KW"/>
</dbReference>